<protein>
    <recommendedName>
        <fullName evidence="10">C2H2-type domain-containing protein</fullName>
    </recommendedName>
</protein>
<evidence type="ECO:0000256" key="6">
    <source>
        <dbReference type="ARBA" id="ARBA00023125"/>
    </source>
</evidence>
<keyword evidence="6" id="KW-0238">DNA-binding</keyword>
<dbReference type="PANTHER" id="PTHR24404">
    <property type="entry name" value="ZINC FINGER PROTEIN"/>
    <property type="match status" value="1"/>
</dbReference>
<proteinExistence type="predicted"/>
<keyword evidence="5" id="KW-0862">Zinc</keyword>
<dbReference type="InterPro" id="IPR013087">
    <property type="entry name" value="Znf_C2H2_type"/>
</dbReference>
<dbReference type="EMBL" id="KZ857382">
    <property type="protein sequence ID" value="RDX55478.1"/>
    <property type="molecule type" value="Genomic_DNA"/>
</dbReference>
<accession>A0A371DSK8</accession>
<feature type="region of interest" description="Disordered" evidence="9">
    <location>
        <begin position="392"/>
        <end position="432"/>
    </location>
</feature>
<keyword evidence="12" id="KW-1185">Reference proteome</keyword>
<gene>
    <name evidence="11" type="ORF">OH76DRAFT_1396871</name>
</gene>
<evidence type="ECO:0000256" key="8">
    <source>
        <dbReference type="PROSITE-ProRule" id="PRU00042"/>
    </source>
</evidence>
<keyword evidence="7" id="KW-0539">Nucleus</keyword>
<keyword evidence="2" id="KW-0479">Metal-binding</keyword>
<feature type="compositionally biased region" description="Polar residues" evidence="9">
    <location>
        <begin position="42"/>
        <end position="51"/>
    </location>
</feature>
<dbReference type="PROSITE" id="PS00028">
    <property type="entry name" value="ZINC_FINGER_C2H2_1"/>
    <property type="match status" value="2"/>
</dbReference>
<feature type="compositionally biased region" description="Polar residues" evidence="9">
    <location>
        <begin position="17"/>
        <end position="26"/>
    </location>
</feature>
<dbReference type="GO" id="GO:0003677">
    <property type="term" value="F:DNA binding"/>
    <property type="evidence" value="ECO:0007669"/>
    <property type="project" value="UniProtKB-KW"/>
</dbReference>
<dbReference type="InterPro" id="IPR050589">
    <property type="entry name" value="Ikaros_C2H2-ZF"/>
</dbReference>
<dbReference type="AlphaFoldDB" id="A0A371DSK8"/>
<evidence type="ECO:0000313" key="12">
    <source>
        <dbReference type="Proteomes" id="UP000256964"/>
    </source>
</evidence>
<reference evidence="11 12" key="1">
    <citation type="journal article" date="2018" name="Biotechnol. Biofuels">
        <title>Integrative visual omics of the white-rot fungus Polyporus brumalis exposes the biotechnological potential of its oxidative enzymes for delignifying raw plant biomass.</title>
        <authorList>
            <person name="Miyauchi S."/>
            <person name="Rancon A."/>
            <person name="Drula E."/>
            <person name="Hage H."/>
            <person name="Chaduli D."/>
            <person name="Favel A."/>
            <person name="Grisel S."/>
            <person name="Henrissat B."/>
            <person name="Herpoel-Gimbert I."/>
            <person name="Ruiz-Duenas F.J."/>
            <person name="Chevret D."/>
            <person name="Hainaut M."/>
            <person name="Lin J."/>
            <person name="Wang M."/>
            <person name="Pangilinan J."/>
            <person name="Lipzen A."/>
            <person name="Lesage-Meessen L."/>
            <person name="Navarro D."/>
            <person name="Riley R."/>
            <person name="Grigoriev I.V."/>
            <person name="Zhou S."/>
            <person name="Raouche S."/>
            <person name="Rosso M.N."/>
        </authorList>
    </citation>
    <scope>NUCLEOTIDE SEQUENCE [LARGE SCALE GENOMIC DNA]</scope>
    <source>
        <strain evidence="11 12">BRFM 1820</strain>
    </source>
</reference>
<feature type="compositionally biased region" description="Acidic residues" evidence="9">
    <location>
        <begin position="421"/>
        <end position="432"/>
    </location>
</feature>
<comment type="subcellular location">
    <subcellularLocation>
        <location evidence="1">Nucleus</location>
    </subcellularLocation>
</comment>
<dbReference type="GO" id="GO:0005634">
    <property type="term" value="C:nucleus"/>
    <property type="evidence" value="ECO:0007669"/>
    <property type="project" value="UniProtKB-SubCell"/>
</dbReference>
<dbReference type="InterPro" id="IPR036236">
    <property type="entry name" value="Znf_C2H2_sf"/>
</dbReference>
<sequence>MPPRHSDFHLGTVGRHPSSNFDQCPSNGPMWRPYRFPPLDTHSPQSDSSFSPPTPVRCITPPHTGSLLEKHAIASYAAKKTQLPLSVYELPTATYMWARWTPQDERRLREPVLYVKYRPPQSDVDSTSGCSRPPSRSSSQTYSSQASSASTPPRSYCSRKRCSSAESDDDCAASPSDRFLKRPRLSHNNAPRRVISARSASPPTLPESPSYRLRPVQSAEASVSHRFGVESDYSDVEMRPARNPHPGHQSNSSSGGGANLARSMAPAAAPAFAALRADRVDDRKSTEWAKYTHPCPATSTGTDFECTWEINEGDGITRRCGYSSKKHLVKRHIESKHLQLRPCVCKHCGKGFAQKSNLDTHLNTHTGDAPHKCIYCDEYFKDPARRHRHMIQMHSHQSSRTKKNRMPFHNDGGVASSAETSEPDAEDLTTEH</sequence>
<evidence type="ECO:0000259" key="10">
    <source>
        <dbReference type="PROSITE" id="PS50157"/>
    </source>
</evidence>
<feature type="region of interest" description="Disordered" evidence="9">
    <location>
        <begin position="119"/>
        <end position="263"/>
    </location>
</feature>
<evidence type="ECO:0000256" key="5">
    <source>
        <dbReference type="ARBA" id="ARBA00022833"/>
    </source>
</evidence>
<feature type="compositionally biased region" description="Basic residues" evidence="9">
    <location>
        <begin position="392"/>
        <end position="406"/>
    </location>
</feature>
<keyword evidence="4 8" id="KW-0863">Zinc-finger</keyword>
<feature type="compositionally biased region" description="Low complexity" evidence="9">
    <location>
        <begin position="244"/>
        <end position="263"/>
    </location>
</feature>
<evidence type="ECO:0000256" key="1">
    <source>
        <dbReference type="ARBA" id="ARBA00004123"/>
    </source>
</evidence>
<evidence type="ECO:0000256" key="7">
    <source>
        <dbReference type="ARBA" id="ARBA00023242"/>
    </source>
</evidence>
<keyword evidence="3" id="KW-0677">Repeat</keyword>
<dbReference type="SMART" id="SM00355">
    <property type="entry name" value="ZnF_C2H2"/>
    <property type="match status" value="2"/>
</dbReference>
<feature type="region of interest" description="Disordered" evidence="9">
    <location>
        <begin position="1"/>
        <end position="63"/>
    </location>
</feature>
<feature type="domain" description="C2H2-type" evidence="10">
    <location>
        <begin position="343"/>
        <end position="370"/>
    </location>
</feature>
<dbReference type="STRING" id="139420.A0A371DSK8"/>
<dbReference type="Gene3D" id="3.30.160.60">
    <property type="entry name" value="Classic Zinc Finger"/>
    <property type="match status" value="1"/>
</dbReference>
<feature type="compositionally biased region" description="Low complexity" evidence="9">
    <location>
        <begin position="126"/>
        <end position="155"/>
    </location>
</feature>
<evidence type="ECO:0000256" key="4">
    <source>
        <dbReference type="ARBA" id="ARBA00022771"/>
    </source>
</evidence>
<dbReference type="OrthoDB" id="654211at2759"/>
<dbReference type="Proteomes" id="UP000256964">
    <property type="component" value="Unassembled WGS sequence"/>
</dbReference>
<dbReference type="PROSITE" id="PS50157">
    <property type="entry name" value="ZINC_FINGER_C2H2_2"/>
    <property type="match status" value="1"/>
</dbReference>
<organism evidence="11 12">
    <name type="scientific">Lentinus brumalis</name>
    <dbReference type="NCBI Taxonomy" id="2498619"/>
    <lineage>
        <taxon>Eukaryota</taxon>
        <taxon>Fungi</taxon>
        <taxon>Dikarya</taxon>
        <taxon>Basidiomycota</taxon>
        <taxon>Agaricomycotina</taxon>
        <taxon>Agaricomycetes</taxon>
        <taxon>Polyporales</taxon>
        <taxon>Polyporaceae</taxon>
        <taxon>Lentinus</taxon>
    </lineage>
</organism>
<evidence type="ECO:0000256" key="3">
    <source>
        <dbReference type="ARBA" id="ARBA00022737"/>
    </source>
</evidence>
<evidence type="ECO:0000256" key="9">
    <source>
        <dbReference type="SAM" id="MobiDB-lite"/>
    </source>
</evidence>
<dbReference type="GO" id="GO:0008270">
    <property type="term" value="F:zinc ion binding"/>
    <property type="evidence" value="ECO:0007669"/>
    <property type="project" value="UniProtKB-KW"/>
</dbReference>
<name>A0A371DSK8_9APHY</name>
<evidence type="ECO:0000313" key="11">
    <source>
        <dbReference type="EMBL" id="RDX55478.1"/>
    </source>
</evidence>
<dbReference type="SUPFAM" id="SSF57667">
    <property type="entry name" value="beta-beta-alpha zinc fingers"/>
    <property type="match status" value="1"/>
</dbReference>
<evidence type="ECO:0000256" key="2">
    <source>
        <dbReference type="ARBA" id="ARBA00022723"/>
    </source>
</evidence>
<dbReference type="FunFam" id="3.30.160.60:FF:001450">
    <property type="entry name" value="zinc finger protein 774"/>
    <property type="match status" value="1"/>
</dbReference>